<dbReference type="AlphaFoldDB" id="A0A563E483"/>
<feature type="transmembrane region" description="Helical" evidence="6">
    <location>
        <begin position="439"/>
        <end position="457"/>
    </location>
</feature>
<feature type="transmembrane region" description="Helical" evidence="6">
    <location>
        <begin position="364"/>
        <end position="384"/>
    </location>
</feature>
<evidence type="ECO:0000313" key="9">
    <source>
        <dbReference type="Proteomes" id="UP000320244"/>
    </source>
</evidence>
<protein>
    <submittedName>
        <fullName evidence="8">MFS transporter</fullName>
    </submittedName>
</protein>
<feature type="transmembrane region" description="Helical" evidence="6">
    <location>
        <begin position="17"/>
        <end position="38"/>
    </location>
</feature>
<comment type="subcellular location">
    <subcellularLocation>
        <location evidence="1">Cell membrane</location>
        <topology evidence="1">Multi-pass membrane protein</topology>
    </subcellularLocation>
</comment>
<keyword evidence="9" id="KW-1185">Reference proteome</keyword>
<feature type="transmembrane region" description="Helical" evidence="6">
    <location>
        <begin position="271"/>
        <end position="295"/>
    </location>
</feature>
<dbReference type="InterPro" id="IPR036259">
    <property type="entry name" value="MFS_trans_sf"/>
</dbReference>
<feature type="transmembrane region" description="Helical" evidence="6">
    <location>
        <begin position="201"/>
        <end position="221"/>
    </location>
</feature>
<evidence type="ECO:0000259" key="7">
    <source>
        <dbReference type="PROSITE" id="PS50850"/>
    </source>
</evidence>
<keyword evidence="4 6" id="KW-1133">Transmembrane helix</keyword>
<dbReference type="PANTHER" id="PTHR42718">
    <property type="entry name" value="MAJOR FACILITATOR SUPERFAMILY MULTIDRUG TRANSPORTER MFSC"/>
    <property type="match status" value="1"/>
</dbReference>
<dbReference type="OrthoDB" id="4484751at2"/>
<feature type="transmembrane region" description="Helical" evidence="6">
    <location>
        <begin position="110"/>
        <end position="131"/>
    </location>
</feature>
<feature type="transmembrane region" description="Helical" evidence="6">
    <location>
        <begin position="172"/>
        <end position="189"/>
    </location>
</feature>
<proteinExistence type="predicted"/>
<dbReference type="Pfam" id="PF07690">
    <property type="entry name" value="MFS_1"/>
    <property type="match status" value="1"/>
</dbReference>
<dbReference type="Gene3D" id="1.20.1250.20">
    <property type="entry name" value="MFS general substrate transporter like domains"/>
    <property type="match status" value="2"/>
</dbReference>
<feature type="transmembrane region" description="Helical" evidence="6">
    <location>
        <begin position="307"/>
        <end position="329"/>
    </location>
</feature>
<sequence length="472" mass="49295">MVTDTPSAVRMPTTRSIGTVIVAMALIEALSGITQGYINPILPALGPVLKINDSTINGIFLLSQVGFAVLTPIISRMGDSFGYRPVLRGSILVVAVGVFLMAMFPTLWTIMIGVVLLTSVVGFIPLMMGILRTASPSHMRIGVSSMIAMLMVTVGTGGLLAGVVGMNTPTKGFWVAVPFAVAALVLVVLMPDVDTPTHERLAIVPLLACSLGLIGFVTAISMGPDWGWTDVRTIGSGLLGLALLAVWIRWDSTQRRTFVNLAMFQIRQVRVISGATFFFGFASISYISSNAIFLYSDSNKAGYGFGLSSLQIASLFLIVSLTSFLASMLTTRLLRQVGERITLVGAGLMLCLAFAAMALLHQSLPGYCVGLALFGIGLGIYQASTRALAVEGVEPALTATAAGINELALSVGIAVGAAVVKLLSSAFLSGGDITSHGFVAIWTTLAAAALVAALIATRYTRPVLASTAEVSA</sequence>
<accession>A0A563E483</accession>
<dbReference type="PROSITE" id="PS50850">
    <property type="entry name" value="MFS"/>
    <property type="match status" value="1"/>
</dbReference>
<feature type="transmembrane region" description="Helical" evidence="6">
    <location>
        <begin position="396"/>
        <end position="419"/>
    </location>
</feature>
<keyword evidence="5 6" id="KW-0472">Membrane</keyword>
<dbReference type="InterPro" id="IPR011701">
    <property type="entry name" value="MFS"/>
</dbReference>
<evidence type="ECO:0000256" key="6">
    <source>
        <dbReference type="SAM" id="Phobius"/>
    </source>
</evidence>
<dbReference type="PANTHER" id="PTHR42718:SF9">
    <property type="entry name" value="MAJOR FACILITATOR SUPERFAMILY MULTIDRUG TRANSPORTER MFSC"/>
    <property type="match status" value="1"/>
</dbReference>
<keyword evidence="2" id="KW-0813">Transport</keyword>
<feature type="transmembrane region" description="Helical" evidence="6">
    <location>
        <begin position="58"/>
        <end position="74"/>
    </location>
</feature>
<comment type="caution">
    <text evidence="8">The sequence shown here is derived from an EMBL/GenBank/DDBJ whole genome shotgun (WGS) entry which is preliminary data.</text>
</comment>
<evidence type="ECO:0000256" key="1">
    <source>
        <dbReference type="ARBA" id="ARBA00004651"/>
    </source>
</evidence>
<evidence type="ECO:0000256" key="5">
    <source>
        <dbReference type="ARBA" id="ARBA00023136"/>
    </source>
</evidence>
<dbReference type="InterPro" id="IPR020846">
    <property type="entry name" value="MFS_dom"/>
</dbReference>
<feature type="transmembrane region" description="Helical" evidence="6">
    <location>
        <begin position="86"/>
        <end position="104"/>
    </location>
</feature>
<evidence type="ECO:0000256" key="2">
    <source>
        <dbReference type="ARBA" id="ARBA00022448"/>
    </source>
</evidence>
<evidence type="ECO:0000256" key="3">
    <source>
        <dbReference type="ARBA" id="ARBA00022692"/>
    </source>
</evidence>
<dbReference type="Proteomes" id="UP000320244">
    <property type="component" value="Unassembled WGS sequence"/>
</dbReference>
<name>A0A563E483_9MICO</name>
<evidence type="ECO:0000256" key="4">
    <source>
        <dbReference type="ARBA" id="ARBA00022989"/>
    </source>
</evidence>
<organism evidence="8 9">
    <name type="scientific">Leekyejoonella antrihumi</name>
    <dbReference type="NCBI Taxonomy" id="1660198"/>
    <lineage>
        <taxon>Bacteria</taxon>
        <taxon>Bacillati</taxon>
        <taxon>Actinomycetota</taxon>
        <taxon>Actinomycetes</taxon>
        <taxon>Micrococcales</taxon>
        <taxon>Dermacoccaceae</taxon>
        <taxon>Leekyejoonella</taxon>
    </lineage>
</organism>
<reference evidence="8 9" key="2">
    <citation type="submission" date="2019-08" db="EMBL/GenBank/DDBJ databases">
        <title>Jejuicoccus antrihumi gen. nov., sp. nov., a new member of the family Dermacoccaceae isolated from a cave.</title>
        <authorList>
            <person name="Schumann P."/>
            <person name="Kim I.S."/>
        </authorList>
    </citation>
    <scope>NUCLEOTIDE SEQUENCE [LARGE SCALE GENOMIC DNA]</scope>
    <source>
        <strain evidence="8 9">C5-26</strain>
    </source>
</reference>
<feature type="transmembrane region" description="Helical" evidence="6">
    <location>
        <begin position="341"/>
        <end position="358"/>
    </location>
</feature>
<feature type="domain" description="Major facilitator superfamily (MFS) profile" evidence="7">
    <location>
        <begin position="20"/>
        <end position="461"/>
    </location>
</feature>
<dbReference type="GO" id="GO:0005886">
    <property type="term" value="C:plasma membrane"/>
    <property type="evidence" value="ECO:0007669"/>
    <property type="project" value="UniProtKB-SubCell"/>
</dbReference>
<dbReference type="EMBL" id="VCQV01000006">
    <property type="protein sequence ID" value="TWP37338.1"/>
    <property type="molecule type" value="Genomic_DNA"/>
</dbReference>
<gene>
    <name evidence="8" type="ORF">FGL98_06190</name>
</gene>
<feature type="transmembrane region" description="Helical" evidence="6">
    <location>
        <begin position="233"/>
        <end position="250"/>
    </location>
</feature>
<reference evidence="8 9" key="1">
    <citation type="submission" date="2019-05" db="EMBL/GenBank/DDBJ databases">
        <authorList>
            <person name="Lee S.D."/>
        </authorList>
    </citation>
    <scope>NUCLEOTIDE SEQUENCE [LARGE SCALE GENOMIC DNA]</scope>
    <source>
        <strain evidence="8 9">C5-26</strain>
    </source>
</reference>
<evidence type="ECO:0000313" key="8">
    <source>
        <dbReference type="EMBL" id="TWP37338.1"/>
    </source>
</evidence>
<dbReference type="SUPFAM" id="SSF103473">
    <property type="entry name" value="MFS general substrate transporter"/>
    <property type="match status" value="1"/>
</dbReference>
<feature type="transmembrane region" description="Helical" evidence="6">
    <location>
        <begin position="143"/>
        <end position="166"/>
    </location>
</feature>
<keyword evidence="3 6" id="KW-0812">Transmembrane</keyword>
<dbReference type="GO" id="GO:0022857">
    <property type="term" value="F:transmembrane transporter activity"/>
    <property type="evidence" value="ECO:0007669"/>
    <property type="project" value="InterPro"/>
</dbReference>